<dbReference type="GO" id="GO:0071949">
    <property type="term" value="F:FAD binding"/>
    <property type="evidence" value="ECO:0007669"/>
    <property type="project" value="InterPro"/>
</dbReference>
<dbReference type="AlphaFoldDB" id="A0A4R6DCW4"/>
<dbReference type="InterPro" id="IPR002938">
    <property type="entry name" value="FAD-bd"/>
</dbReference>
<dbReference type="OrthoDB" id="4246007at2"/>
<evidence type="ECO:0000256" key="2">
    <source>
        <dbReference type="ARBA" id="ARBA00022827"/>
    </source>
</evidence>
<evidence type="ECO:0000256" key="3">
    <source>
        <dbReference type="ARBA" id="ARBA00023002"/>
    </source>
</evidence>
<comment type="caution">
    <text evidence="6">The sequence shown here is derived from an EMBL/GenBank/DDBJ whole genome shotgun (WGS) entry which is preliminary data.</text>
</comment>
<dbReference type="PRINTS" id="PR00420">
    <property type="entry name" value="RNGMNOXGNASE"/>
</dbReference>
<keyword evidence="3" id="KW-0560">Oxidoreductase</keyword>
<dbReference type="SUPFAM" id="SSF51905">
    <property type="entry name" value="FAD/NAD(P)-binding domain"/>
    <property type="match status" value="1"/>
</dbReference>
<evidence type="ECO:0000313" key="6">
    <source>
        <dbReference type="EMBL" id="TDN42386.1"/>
    </source>
</evidence>
<dbReference type="Gene3D" id="3.50.50.60">
    <property type="entry name" value="FAD/NAD(P)-binding domain"/>
    <property type="match status" value="1"/>
</dbReference>
<evidence type="ECO:0000256" key="4">
    <source>
        <dbReference type="ARBA" id="ARBA00023033"/>
    </source>
</evidence>
<dbReference type="PANTHER" id="PTHR46972">
    <property type="entry name" value="MONOOXYGENASE ASQM-RELATED"/>
    <property type="match status" value="1"/>
</dbReference>
<feature type="domain" description="FAD-binding" evidence="5">
    <location>
        <begin position="6"/>
        <end position="338"/>
    </location>
</feature>
<organism evidence="6 7">
    <name type="scientific">Curtobacterium flaccumfaciens</name>
    <dbReference type="NCBI Taxonomy" id="2035"/>
    <lineage>
        <taxon>Bacteria</taxon>
        <taxon>Bacillati</taxon>
        <taxon>Actinomycetota</taxon>
        <taxon>Actinomycetes</taxon>
        <taxon>Micrococcales</taxon>
        <taxon>Microbacteriaceae</taxon>
        <taxon>Curtobacterium</taxon>
    </lineage>
</organism>
<keyword evidence="4" id="KW-0503">Monooxygenase</keyword>
<reference evidence="6 7" key="1">
    <citation type="submission" date="2019-03" db="EMBL/GenBank/DDBJ databases">
        <title>Genomic analyses of the natural microbiome of Caenorhabditis elegans.</title>
        <authorList>
            <person name="Samuel B."/>
        </authorList>
    </citation>
    <scope>NUCLEOTIDE SEQUENCE [LARGE SCALE GENOMIC DNA]</scope>
    <source>
        <strain evidence="6 7">JUb65</strain>
    </source>
</reference>
<dbReference type="GO" id="GO:0004497">
    <property type="term" value="F:monooxygenase activity"/>
    <property type="evidence" value="ECO:0007669"/>
    <property type="project" value="UniProtKB-KW"/>
</dbReference>
<keyword evidence="1" id="KW-0285">Flavoprotein</keyword>
<evidence type="ECO:0000313" key="7">
    <source>
        <dbReference type="Proteomes" id="UP000295764"/>
    </source>
</evidence>
<gene>
    <name evidence="6" type="ORF">EDF64_11229</name>
</gene>
<accession>A0A4R6DCW4</accession>
<dbReference type="InterPro" id="IPR036188">
    <property type="entry name" value="FAD/NAD-bd_sf"/>
</dbReference>
<dbReference type="Pfam" id="PF01494">
    <property type="entry name" value="FAD_binding_3"/>
    <property type="match status" value="1"/>
</dbReference>
<dbReference type="PANTHER" id="PTHR46972:SF1">
    <property type="entry name" value="FAD DEPENDENT OXIDOREDUCTASE DOMAIN-CONTAINING PROTEIN"/>
    <property type="match status" value="1"/>
</dbReference>
<keyword evidence="2" id="KW-0274">FAD</keyword>
<protein>
    <submittedName>
        <fullName evidence="6">2-polyprenyl-6-methoxyphenol hydroxylase-like FAD-dependent oxidoreductase</fullName>
    </submittedName>
</protein>
<dbReference type="Proteomes" id="UP000295764">
    <property type="component" value="Unassembled WGS sequence"/>
</dbReference>
<name>A0A4R6DCW4_9MICO</name>
<dbReference type="EMBL" id="SNVW01000012">
    <property type="protein sequence ID" value="TDN42386.1"/>
    <property type="molecule type" value="Genomic_DNA"/>
</dbReference>
<dbReference type="RefSeq" id="WP_133520777.1">
    <property type="nucleotide sequence ID" value="NZ_SNVW01000012.1"/>
</dbReference>
<sequence length="412" mass="44018">MQRVLDIAVCGGGIAGLATALLLTRAGHRVRVHERDADADARDQGGSIGIDGALGRVVLRRMGLDAAFAEIAHPEAAVGRLVDAAGTVLRESPGVTDSGDAEVERPRLRRLLLDRLPRGTVEWGHRVRALEDDGGRVRLRFDDDTEAVADLVVGADGAWSRVRAAVGGTEPVYSGITFLDRRFPDVERDFPRVAETIGRGTLFGADSGLGLIAQRIGRNARVYVAFRAELARVRETPVQRLRAGLQTAFDASGWAPSLLELVSAGAEPGTVRPVFEHPAGHRWASPLAATLVGDAAHLQSPFCALGTNGALLDAADLADALDGAATVDEALVAYEARMWRRAAPNAAAAHRSLRWFMHDDSPGEYLRRRDGHTCRPAPAVSLDEPWSPGAVAARWATDDSGPVPRAGRRRPV</sequence>
<evidence type="ECO:0000256" key="1">
    <source>
        <dbReference type="ARBA" id="ARBA00022630"/>
    </source>
</evidence>
<proteinExistence type="predicted"/>
<evidence type="ECO:0000259" key="5">
    <source>
        <dbReference type="Pfam" id="PF01494"/>
    </source>
</evidence>